<evidence type="ECO:0000256" key="4">
    <source>
        <dbReference type="ARBA" id="ARBA00037112"/>
    </source>
</evidence>
<protein>
    <recommendedName>
        <fullName evidence="5">Oxidation resistance protein 1</fullName>
    </recommendedName>
</protein>
<evidence type="ECO:0000256" key="1">
    <source>
        <dbReference type="ARBA" id="ARBA00004173"/>
    </source>
</evidence>
<feature type="region of interest" description="Disordered" evidence="6">
    <location>
        <begin position="43"/>
        <end position="78"/>
    </location>
</feature>
<proteinExistence type="inferred from homology"/>
<evidence type="ECO:0000259" key="7">
    <source>
        <dbReference type="PROSITE" id="PS51886"/>
    </source>
</evidence>
<feature type="compositionally biased region" description="Low complexity" evidence="6">
    <location>
        <begin position="11"/>
        <end position="26"/>
    </location>
</feature>
<gene>
    <name evidence="8" type="ORF">BJ878DRAFT_47452</name>
</gene>
<comment type="subcellular location">
    <subcellularLocation>
        <location evidence="1">Mitochondrion</location>
    </subcellularLocation>
</comment>
<dbReference type="AlphaFoldDB" id="A0A9P7Z407"/>
<dbReference type="PROSITE" id="PS51886">
    <property type="entry name" value="TLDC"/>
    <property type="match status" value="1"/>
</dbReference>
<evidence type="ECO:0000313" key="8">
    <source>
        <dbReference type="EMBL" id="KAG9244881.1"/>
    </source>
</evidence>
<dbReference type="SMART" id="SM00584">
    <property type="entry name" value="TLDc"/>
    <property type="match status" value="1"/>
</dbReference>
<organism evidence="8 9">
    <name type="scientific">Calycina marina</name>
    <dbReference type="NCBI Taxonomy" id="1763456"/>
    <lineage>
        <taxon>Eukaryota</taxon>
        <taxon>Fungi</taxon>
        <taxon>Dikarya</taxon>
        <taxon>Ascomycota</taxon>
        <taxon>Pezizomycotina</taxon>
        <taxon>Leotiomycetes</taxon>
        <taxon>Helotiales</taxon>
        <taxon>Pezizellaceae</taxon>
        <taxon>Calycina</taxon>
    </lineage>
</organism>
<evidence type="ECO:0000256" key="3">
    <source>
        <dbReference type="ARBA" id="ARBA00023128"/>
    </source>
</evidence>
<comment type="similarity">
    <text evidence="2">Belongs to the OXR1 family.</text>
</comment>
<evidence type="ECO:0000256" key="5">
    <source>
        <dbReference type="ARBA" id="ARBA00040604"/>
    </source>
</evidence>
<sequence length="326" mass="35195">MAGRISHHDLSSTSSSGTSTSSMSSSWTVPSAVSGLLRRFSTEPHRGPLSSGLPTNTSLYHSNSDIYTPPRRTASPFQPPPLYPLSLTGWGSVAEEGRLLGKMLAEEIRLLVPPRLQLEERWELVYSLEGDGVSLGTMYKKCEALGGARGREGFVLVVRDSEGGLFGAYLTDSPHPSPHYYGTGECFLWRASILSPVNLSHLPPPPSKSTPNQARSTTLSPNSNENLSPSGATTPDRIRFKAFPYSGVNDYMILCDATFLSVGGGDGKYGLWLNDNFEKGISSPSQTFGNEALSDEGEKFSILGVELWRVGGGSTYCDNDKTSMKT</sequence>
<feature type="compositionally biased region" description="Low complexity" evidence="6">
    <location>
        <begin position="216"/>
        <end position="230"/>
    </location>
</feature>
<reference evidence="8" key="1">
    <citation type="journal article" date="2021" name="IMA Fungus">
        <title>Genomic characterization of three marine fungi, including Emericellopsis atlantica sp. nov. with signatures of a generalist lifestyle and marine biomass degradation.</title>
        <authorList>
            <person name="Hagestad O.C."/>
            <person name="Hou L."/>
            <person name="Andersen J.H."/>
            <person name="Hansen E.H."/>
            <person name="Altermark B."/>
            <person name="Li C."/>
            <person name="Kuhnert E."/>
            <person name="Cox R.J."/>
            <person name="Crous P.W."/>
            <person name="Spatafora J.W."/>
            <person name="Lail K."/>
            <person name="Amirebrahimi M."/>
            <person name="Lipzen A."/>
            <person name="Pangilinan J."/>
            <person name="Andreopoulos W."/>
            <person name="Hayes R.D."/>
            <person name="Ng V."/>
            <person name="Grigoriev I.V."/>
            <person name="Jackson S.A."/>
            <person name="Sutton T.D.S."/>
            <person name="Dobson A.D.W."/>
            <person name="Rama T."/>
        </authorList>
    </citation>
    <scope>NUCLEOTIDE SEQUENCE</scope>
    <source>
        <strain evidence="8">TRa3180A</strain>
    </source>
</reference>
<evidence type="ECO:0000313" key="9">
    <source>
        <dbReference type="Proteomes" id="UP000887226"/>
    </source>
</evidence>
<dbReference type="PANTHER" id="PTHR23354:SF62">
    <property type="entry name" value="MUSTARD, ISOFORM V"/>
    <property type="match status" value="1"/>
</dbReference>
<comment type="function">
    <text evidence="4">May be involved in protection from oxidative damage.</text>
</comment>
<name>A0A9P7Z407_9HELO</name>
<keyword evidence="3" id="KW-0496">Mitochondrion</keyword>
<keyword evidence="9" id="KW-1185">Reference proteome</keyword>
<feature type="domain" description="TLDc" evidence="7">
    <location>
        <begin position="98"/>
        <end position="311"/>
    </location>
</feature>
<dbReference type="Pfam" id="PF07534">
    <property type="entry name" value="TLD"/>
    <property type="match status" value="2"/>
</dbReference>
<feature type="region of interest" description="Disordered" evidence="6">
    <location>
        <begin position="1"/>
        <end position="26"/>
    </location>
</feature>
<dbReference type="EMBL" id="MU253877">
    <property type="protein sequence ID" value="KAG9244881.1"/>
    <property type="molecule type" value="Genomic_DNA"/>
</dbReference>
<accession>A0A9P7Z407</accession>
<dbReference type="GO" id="GO:0005634">
    <property type="term" value="C:nucleus"/>
    <property type="evidence" value="ECO:0007669"/>
    <property type="project" value="TreeGrafter"/>
</dbReference>
<evidence type="ECO:0000256" key="2">
    <source>
        <dbReference type="ARBA" id="ARBA00009540"/>
    </source>
</evidence>
<feature type="compositionally biased region" description="Basic and acidic residues" evidence="6">
    <location>
        <begin position="1"/>
        <end position="10"/>
    </location>
</feature>
<dbReference type="GO" id="GO:0006979">
    <property type="term" value="P:response to oxidative stress"/>
    <property type="evidence" value="ECO:0007669"/>
    <property type="project" value="TreeGrafter"/>
</dbReference>
<feature type="region of interest" description="Disordered" evidence="6">
    <location>
        <begin position="200"/>
        <end position="233"/>
    </location>
</feature>
<feature type="compositionally biased region" description="Polar residues" evidence="6">
    <location>
        <begin position="52"/>
        <end position="66"/>
    </location>
</feature>
<dbReference type="InterPro" id="IPR006571">
    <property type="entry name" value="TLDc_dom"/>
</dbReference>
<dbReference type="GO" id="GO:0005739">
    <property type="term" value="C:mitochondrion"/>
    <property type="evidence" value="ECO:0007669"/>
    <property type="project" value="UniProtKB-SubCell"/>
</dbReference>
<dbReference type="PANTHER" id="PTHR23354">
    <property type="entry name" value="NUCLEOLAR PROTEIN 7/ESTROGEN RECEPTOR COACTIVATOR-RELATED"/>
    <property type="match status" value="1"/>
</dbReference>
<dbReference type="Proteomes" id="UP000887226">
    <property type="component" value="Unassembled WGS sequence"/>
</dbReference>
<dbReference type="OrthoDB" id="26679at2759"/>
<comment type="caution">
    <text evidence="8">The sequence shown here is derived from an EMBL/GenBank/DDBJ whole genome shotgun (WGS) entry which is preliminary data.</text>
</comment>
<evidence type="ECO:0000256" key="6">
    <source>
        <dbReference type="SAM" id="MobiDB-lite"/>
    </source>
</evidence>